<gene>
    <name evidence="3" type="ORF">GBAR_LOCUS10467</name>
</gene>
<evidence type="ECO:0000313" key="3">
    <source>
        <dbReference type="EMBL" id="CAI8017167.1"/>
    </source>
</evidence>
<feature type="chain" id="PRO_5041246371" evidence="1">
    <location>
        <begin position="18"/>
        <end position="315"/>
    </location>
</feature>
<dbReference type="PANTHER" id="PTHR19143">
    <property type="entry name" value="FIBRINOGEN/TENASCIN/ANGIOPOEITIN"/>
    <property type="match status" value="1"/>
</dbReference>
<comment type="caution">
    <text evidence="3">The sequence shown here is derived from an EMBL/GenBank/DDBJ whole genome shotgun (WGS) entry which is preliminary data.</text>
</comment>
<feature type="domain" description="Fibrinogen C-terminal" evidence="2">
    <location>
        <begin position="60"/>
        <end position="314"/>
    </location>
</feature>
<dbReference type="Pfam" id="PF00147">
    <property type="entry name" value="Fibrinogen_C"/>
    <property type="match status" value="1"/>
</dbReference>
<proteinExistence type="predicted"/>
<dbReference type="EMBL" id="CASHTH010001599">
    <property type="protein sequence ID" value="CAI8017167.1"/>
    <property type="molecule type" value="Genomic_DNA"/>
</dbReference>
<sequence>MTGAVLFFAVAVAAIFASPVPLRNARQAELSVSASDLGCTENENKLGVHTSQLEEVCDSYLLANLRRNCSAYAADFGHSGVYRIRPGGVNELTVFCDMCMRETGEGWIVIQRRVDDSVAFEDKSWQDYKDGFGDYFGNYWMGLDKIHEITQSGTYDLYISFRNKPHVNISLTYIEYAVYTNFNVDSEDEDYKMTFYELDNDRSSSRIKTNAYSFSNTAGAGLGRHKNLKFSTYDRDNDGISTTDCAGDPGGTLYGGWWFGDDHDSPQCYHVNLNGKFPQNIYVSGGNDNAIKWEGIVNDDYSLNNTIMAIRRTSN</sequence>
<dbReference type="AlphaFoldDB" id="A0AA35RTY1"/>
<reference evidence="3" key="1">
    <citation type="submission" date="2023-03" db="EMBL/GenBank/DDBJ databases">
        <authorList>
            <person name="Steffen K."/>
            <person name="Cardenas P."/>
        </authorList>
    </citation>
    <scope>NUCLEOTIDE SEQUENCE</scope>
</reference>
<keyword evidence="1" id="KW-0732">Signal</keyword>
<accession>A0AA35RTY1</accession>
<dbReference type="InterPro" id="IPR002181">
    <property type="entry name" value="Fibrinogen_a/b/g_C_dom"/>
</dbReference>
<dbReference type="Gene3D" id="3.90.215.10">
    <property type="entry name" value="Gamma Fibrinogen, chain A, domain 1"/>
    <property type="match status" value="1"/>
</dbReference>
<dbReference type="SUPFAM" id="SSF56496">
    <property type="entry name" value="Fibrinogen C-terminal domain-like"/>
    <property type="match status" value="1"/>
</dbReference>
<protein>
    <submittedName>
        <fullName evidence="3">Angiopoietin-related protein 4</fullName>
    </submittedName>
</protein>
<dbReference type="InterPro" id="IPR036056">
    <property type="entry name" value="Fibrinogen-like_C"/>
</dbReference>
<dbReference type="SMART" id="SM00186">
    <property type="entry name" value="FBG"/>
    <property type="match status" value="1"/>
</dbReference>
<evidence type="ECO:0000313" key="4">
    <source>
        <dbReference type="Proteomes" id="UP001174909"/>
    </source>
</evidence>
<evidence type="ECO:0000259" key="2">
    <source>
        <dbReference type="PROSITE" id="PS51406"/>
    </source>
</evidence>
<evidence type="ECO:0000256" key="1">
    <source>
        <dbReference type="SAM" id="SignalP"/>
    </source>
</evidence>
<organism evidence="3 4">
    <name type="scientific">Geodia barretti</name>
    <name type="common">Barrett's horny sponge</name>
    <dbReference type="NCBI Taxonomy" id="519541"/>
    <lineage>
        <taxon>Eukaryota</taxon>
        <taxon>Metazoa</taxon>
        <taxon>Porifera</taxon>
        <taxon>Demospongiae</taxon>
        <taxon>Heteroscleromorpha</taxon>
        <taxon>Tetractinellida</taxon>
        <taxon>Astrophorina</taxon>
        <taxon>Geodiidae</taxon>
        <taxon>Geodia</taxon>
    </lineage>
</organism>
<dbReference type="PROSITE" id="PS51406">
    <property type="entry name" value="FIBRINOGEN_C_2"/>
    <property type="match status" value="1"/>
</dbReference>
<keyword evidence="4" id="KW-1185">Reference proteome</keyword>
<dbReference type="InterPro" id="IPR014716">
    <property type="entry name" value="Fibrinogen_a/b/g_C_1"/>
</dbReference>
<dbReference type="GO" id="GO:0005615">
    <property type="term" value="C:extracellular space"/>
    <property type="evidence" value="ECO:0007669"/>
    <property type="project" value="TreeGrafter"/>
</dbReference>
<feature type="signal peptide" evidence="1">
    <location>
        <begin position="1"/>
        <end position="17"/>
    </location>
</feature>
<name>A0AA35RTY1_GEOBA</name>
<dbReference type="Proteomes" id="UP001174909">
    <property type="component" value="Unassembled WGS sequence"/>
</dbReference>
<dbReference type="InterPro" id="IPR050373">
    <property type="entry name" value="Fibrinogen_C-term_domain"/>
</dbReference>